<feature type="transmembrane region" description="Helical" evidence="1">
    <location>
        <begin position="12"/>
        <end position="32"/>
    </location>
</feature>
<feature type="domain" description="Chlorhexidine efflux transporter" evidence="2">
    <location>
        <begin position="4"/>
        <end position="67"/>
    </location>
</feature>
<feature type="transmembrane region" description="Helical" evidence="1">
    <location>
        <begin position="109"/>
        <end position="131"/>
    </location>
</feature>
<evidence type="ECO:0000313" key="3">
    <source>
        <dbReference type="EMBL" id="MCU5782003.1"/>
    </source>
</evidence>
<organism evidence="3 4">
    <name type="scientific">Alloalcanivorax balearicus MACL04</name>
    <dbReference type="NCBI Taxonomy" id="1177182"/>
    <lineage>
        <taxon>Bacteria</taxon>
        <taxon>Pseudomonadati</taxon>
        <taxon>Pseudomonadota</taxon>
        <taxon>Gammaproteobacteria</taxon>
        <taxon>Oceanospirillales</taxon>
        <taxon>Alcanivoracaceae</taxon>
        <taxon>Alloalcanivorax</taxon>
    </lineage>
</organism>
<proteinExistence type="predicted"/>
<dbReference type="RefSeq" id="WP_205475373.1">
    <property type="nucleotide sequence ID" value="NZ_ARXS01000005.1"/>
</dbReference>
<dbReference type="InterPro" id="IPR058208">
    <property type="entry name" value="PACE"/>
</dbReference>
<gene>
    <name evidence="3" type="ORF">MA04_01303</name>
</gene>
<protein>
    <submittedName>
        <fullName evidence="3">Transmembrane pair domain-containing protein</fullName>
    </submittedName>
</protein>
<feature type="transmembrane region" description="Helical" evidence="1">
    <location>
        <begin position="82"/>
        <end position="103"/>
    </location>
</feature>
<dbReference type="InterPro" id="IPR007896">
    <property type="entry name" value="BTP_bacteria"/>
</dbReference>
<keyword evidence="4" id="KW-1185">Reference proteome</keyword>
<evidence type="ECO:0000259" key="2">
    <source>
        <dbReference type="Pfam" id="PF05232"/>
    </source>
</evidence>
<dbReference type="Proteomes" id="UP001064106">
    <property type="component" value="Unassembled WGS sequence"/>
</dbReference>
<accession>A0ABT2QWX7</accession>
<keyword evidence="1 3" id="KW-0812">Transmembrane</keyword>
<dbReference type="NCBIfam" id="NF033664">
    <property type="entry name" value="PACE_transport"/>
    <property type="match status" value="1"/>
</dbReference>
<dbReference type="Pfam" id="PF05232">
    <property type="entry name" value="BTP"/>
    <property type="match status" value="2"/>
</dbReference>
<dbReference type="EMBL" id="ARXS01000005">
    <property type="protein sequence ID" value="MCU5782003.1"/>
    <property type="molecule type" value="Genomic_DNA"/>
</dbReference>
<name>A0ABT2QWX7_9GAMM</name>
<sequence length="145" mass="16267">MALRTTQDRVRHAVLFELIGLAIMVPVGAYLFQLPVGHMGVLGVVGATIATAWNFVFNLGFDHAMLRWLGHTRKTLRMRVGHALLFEGGLLVMLLPMVAWYLGIGLLQALLMDLAMVLFYLFYAFSFNWAYDRVFPVPPMAKPAV</sequence>
<evidence type="ECO:0000256" key="1">
    <source>
        <dbReference type="SAM" id="Phobius"/>
    </source>
</evidence>
<feature type="domain" description="Chlorhexidine efflux transporter" evidence="2">
    <location>
        <begin position="74"/>
        <end position="136"/>
    </location>
</feature>
<keyword evidence="1" id="KW-1133">Transmembrane helix</keyword>
<keyword evidence="1" id="KW-0472">Membrane</keyword>
<evidence type="ECO:0000313" key="4">
    <source>
        <dbReference type="Proteomes" id="UP001064106"/>
    </source>
</evidence>
<feature type="transmembrane region" description="Helical" evidence="1">
    <location>
        <begin position="38"/>
        <end position="61"/>
    </location>
</feature>
<reference evidence="3" key="1">
    <citation type="submission" date="2012-09" db="EMBL/GenBank/DDBJ databases">
        <title>Genome Sequence of alkane-degrading Bacterium Alcanivorax balearicus MACL04.</title>
        <authorList>
            <person name="Lai Q."/>
            <person name="Shao Z."/>
        </authorList>
    </citation>
    <scope>NUCLEOTIDE SEQUENCE</scope>
    <source>
        <strain evidence="3">MACL04</strain>
    </source>
</reference>
<comment type="caution">
    <text evidence="3">The sequence shown here is derived from an EMBL/GenBank/DDBJ whole genome shotgun (WGS) entry which is preliminary data.</text>
</comment>